<dbReference type="Proteomes" id="UP000288395">
    <property type="component" value="Unassembled WGS sequence"/>
</dbReference>
<dbReference type="SUPFAM" id="SSF50156">
    <property type="entry name" value="PDZ domain-like"/>
    <property type="match status" value="2"/>
</dbReference>
<comment type="subcellular location">
    <subcellularLocation>
        <location evidence="1">Periplasm</location>
    </subcellularLocation>
</comment>
<evidence type="ECO:0000256" key="4">
    <source>
        <dbReference type="ARBA" id="ARBA00022729"/>
    </source>
</evidence>
<dbReference type="PROSITE" id="PS50106">
    <property type="entry name" value="PDZ"/>
    <property type="match status" value="2"/>
</dbReference>
<dbReference type="Gene3D" id="2.40.10.120">
    <property type="match status" value="1"/>
</dbReference>
<evidence type="ECO:0000256" key="9">
    <source>
        <dbReference type="PIRSR" id="PIRSR611782-1"/>
    </source>
</evidence>
<keyword evidence="14" id="KW-1185">Reference proteome</keyword>
<dbReference type="InterPro" id="IPR001478">
    <property type="entry name" value="PDZ"/>
</dbReference>
<dbReference type="SUPFAM" id="SSF50494">
    <property type="entry name" value="Trypsin-like serine proteases"/>
    <property type="match status" value="1"/>
</dbReference>
<dbReference type="GO" id="GO:0004252">
    <property type="term" value="F:serine-type endopeptidase activity"/>
    <property type="evidence" value="ECO:0007669"/>
    <property type="project" value="InterPro"/>
</dbReference>
<gene>
    <name evidence="13" type="ORF">CWE08_02315</name>
</gene>
<feature type="binding site" evidence="10">
    <location>
        <position position="163"/>
    </location>
    <ligand>
        <name>substrate</name>
    </ligand>
</feature>
<feature type="chain" id="PRO_5039631042" evidence="11">
    <location>
        <begin position="32"/>
        <end position="476"/>
    </location>
</feature>
<evidence type="ECO:0000256" key="11">
    <source>
        <dbReference type="SAM" id="SignalP"/>
    </source>
</evidence>
<keyword evidence="4 11" id="KW-0732">Signal</keyword>
<feature type="active site" description="Charge relay system" evidence="9">
    <location>
        <position position="133"/>
    </location>
</feature>
<feature type="signal peptide" evidence="11">
    <location>
        <begin position="1"/>
        <end position="31"/>
    </location>
</feature>
<feature type="binding site" evidence="10">
    <location>
        <begin position="236"/>
        <end position="238"/>
    </location>
    <ligand>
        <name>substrate</name>
    </ligand>
</feature>
<dbReference type="CDD" id="cd10839">
    <property type="entry name" value="cpPDZ1_DegP-like"/>
    <property type="match status" value="1"/>
</dbReference>
<dbReference type="FunFam" id="2.40.10.10:FF:000001">
    <property type="entry name" value="Periplasmic serine protease DegS"/>
    <property type="match status" value="1"/>
</dbReference>
<evidence type="ECO:0000256" key="3">
    <source>
        <dbReference type="ARBA" id="ARBA00022670"/>
    </source>
</evidence>
<keyword evidence="3 13" id="KW-0645">Protease</keyword>
<organism evidence="13 14">
    <name type="scientific">Aliidiomarina iranensis</name>
    <dbReference type="NCBI Taxonomy" id="1434071"/>
    <lineage>
        <taxon>Bacteria</taxon>
        <taxon>Pseudomonadati</taxon>
        <taxon>Pseudomonadota</taxon>
        <taxon>Gammaproteobacteria</taxon>
        <taxon>Alteromonadales</taxon>
        <taxon>Idiomarinaceae</taxon>
        <taxon>Aliidiomarina</taxon>
    </lineage>
</organism>
<comment type="caution">
    <text evidence="13">The sequence shown here is derived from an EMBL/GenBank/DDBJ whole genome shotgun (WGS) entry which is preliminary data.</text>
</comment>
<dbReference type="SMART" id="SM00228">
    <property type="entry name" value="PDZ"/>
    <property type="match status" value="2"/>
</dbReference>
<dbReference type="Pfam" id="PF13180">
    <property type="entry name" value="PDZ_2"/>
    <property type="match status" value="1"/>
</dbReference>
<sequence>MRKVTSFITTVVITSALIATTALQPLQSAHAAQAPQVTQAAQANGQAYANFPAAHTNERGVPTLAPMLEEVTPAVVNISVQGKRVTRQRLPEAFRFFFGPNSPREEVREQPFQGLGSGVIINAEEGFVVTNAHVIDDATEITVTLRDGRQFDATVLGRDEESDIALLELKNPENLVAIEIGNSDQLRVGDFVVAIGNPFGLGQTVTSGIVSALGRSGLGVDRLENFIQTDAAINSGNSGGALVDLEGNLIGINTAILGPTGGNIGIGFAIPANMMNNLVEQIVEFGEVRRGVLGVRGGNLTQELAEALEINRAQGAWVSEVIDDSAAQRAGIEAGDVILELNGTPVYSFAELAAKVGTIGAGRTIELTLLREGEELKVTVELDRQESQQITADLLHPALRGAELSTVEREGVVVTTVESNSPAERIGLREDDVIIAVNRQAVSTTRELQNMIENAQGVVALNLRRGNSQLYLVLPN</sequence>
<dbReference type="NCBIfam" id="TIGR02037">
    <property type="entry name" value="degP_htrA_DO"/>
    <property type="match status" value="1"/>
</dbReference>
<evidence type="ECO:0000313" key="14">
    <source>
        <dbReference type="Proteomes" id="UP000288395"/>
    </source>
</evidence>
<evidence type="ECO:0000256" key="1">
    <source>
        <dbReference type="ARBA" id="ARBA00004418"/>
    </source>
</evidence>
<protein>
    <submittedName>
        <fullName evidence="13">Serine endoprotease DegQ</fullName>
    </submittedName>
</protein>
<feature type="active site" description="Charge relay system" evidence="9">
    <location>
        <position position="163"/>
    </location>
</feature>
<dbReference type="OrthoDB" id="9758917at2"/>
<dbReference type="Pfam" id="PF13365">
    <property type="entry name" value="Trypsin_2"/>
    <property type="match status" value="1"/>
</dbReference>
<reference evidence="14" key="1">
    <citation type="journal article" date="2018" name="Front. Microbiol.">
        <title>Genome-Based Analysis Reveals the Taxonomy and Diversity of the Family Idiomarinaceae.</title>
        <authorList>
            <person name="Liu Y."/>
            <person name="Lai Q."/>
            <person name="Shao Z."/>
        </authorList>
    </citation>
    <scope>NUCLEOTIDE SEQUENCE [LARGE SCALE GENOMIC DNA]</scope>
    <source>
        <strain evidence="14">GBPy7</strain>
    </source>
</reference>
<dbReference type="InterPro" id="IPR041489">
    <property type="entry name" value="PDZ_6"/>
</dbReference>
<evidence type="ECO:0000313" key="13">
    <source>
        <dbReference type="EMBL" id="RUO23501.1"/>
    </source>
</evidence>
<dbReference type="GO" id="GO:0006508">
    <property type="term" value="P:proteolysis"/>
    <property type="evidence" value="ECO:0007669"/>
    <property type="project" value="UniProtKB-KW"/>
</dbReference>
<dbReference type="FunFam" id="2.40.10.120:FF:000001">
    <property type="entry name" value="Periplasmic serine endoprotease DegP-like"/>
    <property type="match status" value="1"/>
</dbReference>
<dbReference type="GO" id="GO:0042597">
    <property type="term" value="C:periplasmic space"/>
    <property type="evidence" value="ECO:0007669"/>
    <property type="project" value="UniProtKB-SubCell"/>
</dbReference>
<evidence type="ECO:0000256" key="7">
    <source>
        <dbReference type="ARBA" id="ARBA00022801"/>
    </source>
</evidence>
<dbReference type="PANTHER" id="PTHR22939:SF129">
    <property type="entry name" value="SERINE PROTEASE HTRA2, MITOCHONDRIAL"/>
    <property type="match status" value="1"/>
</dbReference>
<keyword evidence="7" id="KW-0378">Hydrolase</keyword>
<dbReference type="Pfam" id="PF17820">
    <property type="entry name" value="PDZ_6"/>
    <property type="match status" value="1"/>
</dbReference>
<dbReference type="RefSeq" id="WP_126765205.1">
    <property type="nucleotide sequence ID" value="NZ_PIPJ01000001.1"/>
</dbReference>
<evidence type="ECO:0000256" key="8">
    <source>
        <dbReference type="ARBA" id="ARBA00022825"/>
    </source>
</evidence>
<evidence type="ECO:0000256" key="6">
    <source>
        <dbReference type="ARBA" id="ARBA00022764"/>
    </source>
</evidence>
<dbReference type="InterPro" id="IPR036034">
    <property type="entry name" value="PDZ_sf"/>
</dbReference>
<keyword evidence="8" id="KW-0720">Serine protease</keyword>
<dbReference type="PRINTS" id="PR00834">
    <property type="entry name" value="PROTEASES2C"/>
</dbReference>
<dbReference type="Gene3D" id="2.30.42.10">
    <property type="match status" value="2"/>
</dbReference>
<dbReference type="EMBL" id="PIPJ01000001">
    <property type="protein sequence ID" value="RUO23501.1"/>
    <property type="molecule type" value="Genomic_DNA"/>
</dbReference>
<accession>A0A432W2P0</accession>
<feature type="binding site" evidence="10">
    <location>
        <begin position="293"/>
        <end position="297"/>
    </location>
    <ligand>
        <name>substrate</name>
    </ligand>
</feature>
<feature type="active site" description="Charge relay system" evidence="9">
    <location>
        <position position="238"/>
    </location>
</feature>
<keyword evidence="5" id="KW-0677">Repeat</keyword>
<comment type="similarity">
    <text evidence="2">Belongs to the peptidase S1C family.</text>
</comment>
<name>A0A432W2P0_9GAMM</name>
<dbReference type="InterPro" id="IPR011782">
    <property type="entry name" value="Pept_S1C_Do"/>
</dbReference>
<evidence type="ECO:0000259" key="12">
    <source>
        <dbReference type="PROSITE" id="PS50106"/>
    </source>
</evidence>
<keyword evidence="6" id="KW-0574">Periplasm</keyword>
<evidence type="ECO:0000256" key="5">
    <source>
        <dbReference type="ARBA" id="ARBA00022737"/>
    </source>
</evidence>
<evidence type="ECO:0000256" key="2">
    <source>
        <dbReference type="ARBA" id="ARBA00010541"/>
    </source>
</evidence>
<feature type="domain" description="PDZ" evidence="12">
    <location>
        <begin position="282"/>
        <end position="373"/>
    </location>
</feature>
<dbReference type="AlphaFoldDB" id="A0A432W2P0"/>
<dbReference type="InterPro" id="IPR001940">
    <property type="entry name" value="Peptidase_S1C"/>
</dbReference>
<feature type="binding site" evidence="10">
    <location>
        <position position="133"/>
    </location>
    <ligand>
        <name>substrate</name>
    </ligand>
</feature>
<dbReference type="PANTHER" id="PTHR22939">
    <property type="entry name" value="SERINE PROTEASE FAMILY S1C HTRA-RELATED"/>
    <property type="match status" value="1"/>
</dbReference>
<dbReference type="CDD" id="cd23084">
    <property type="entry name" value="cpPDZ2_DegP-like"/>
    <property type="match status" value="1"/>
</dbReference>
<feature type="domain" description="PDZ" evidence="12">
    <location>
        <begin position="379"/>
        <end position="467"/>
    </location>
</feature>
<proteinExistence type="inferred from homology"/>
<evidence type="ECO:0000256" key="10">
    <source>
        <dbReference type="PIRSR" id="PIRSR611782-2"/>
    </source>
</evidence>
<dbReference type="InterPro" id="IPR009003">
    <property type="entry name" value="Peptidase_S1_PA"/>
</dbReference>